<name>V7I0C7_9CLOT</name>
<organism evidence="6 7">
    <name type="scientific">Youngiibacter fragilis 232.1</name>
    <dbReference type="NCBI Taxonomy" id="994573"/>
    <lineage>
        <taxon>Bacteria</taxon>
        <taxon>Bacillati</taxon>
        <taxon>Bacillota</taxon>
        <taxon>Clostridia</taxon>
        <taxon>Eubacteriales</taxon>
        <taxon>Clostridiaceae</taxon>
        <taxon>Youngiibacter</taxon>
    </lineage>
</organism>
<feature type="domain" description="HTH merR-type" evidence="5">
    <location>
        <begin position="1"/>
        <end position="70"/>
    </location>
</feature>
<reference evidence="6 7" key="1">
    <citation type="journal article" date="2014" name="Genome Announc.">
        <title>Genome Sequence of Youngiibacter fragilis, the Type Strain of the Genus Youngiibacter.</title>
        <authorList>
            <person name="Wawrik C.B."/>
            <person name="Callaghan A.V."/>
            <person name="Stamps B.W."/>
            <person name="Wawrik B."/>
        </authorList>
    </citation>
    <scope>NUCLEOTIDE SEQUENCE [LARGE SCALE GENOMIC DNA]</scope>
    <source>
        <strain evidence="6 7">232.1</strain>
    </source>
</reference>
<accession>V7I0C7</accession>
<dbReference type="PATRIC" id="fig|994573.3.peg.3038"/>
<evidence type="ECO:0000256" key="1">
    <source>
        <dbReference type="ARBA" id="ARBA00022491"/>
    </source>
</evidence>
<evidence type="ECO:0000313" key="6">
    <source>
        <dbReference type="EMBL" id="ETA79675.1"/>
    </source>
</evidence>
<dbReference type="Gene3D" id="1.10.1660.10">
    <property type="match status" value="1"/>
</dbReference>
<dbReference type="STRING" id="994573.T472_0216080"/>
<dbReference type="RefSeq" id="WP_023388871.1">
    <property type="nucleotide sequence ID" value="NZ_AXUN02000203.1"/>
</dbReference>
<evidence type="ECO:0000256" key="4">
    <source>
        <dbReference type="ARBA" id="ARBA00023163"/>
    </source>
</evidence>
<proteinExistence type="predicted"/>
<dbReference type="InterPro" id="IPR047057">
    <property type="entry name" value="MerR_fam"/>
</dbReference>
<dbReference type="InterPro" id="IPR009061">
    <property type="entry name" value="DNA-bd_dom_put_sf"/>
</dbReference>
<keyword evidence="4" id="KW-0804">Transcription</keyword>
<dbReference type="AlphaFoldDB" id="V7I0C7"/>
<dbReference type="Pfam" id="PF13411">
    <property type="entry name" value="MerR_1"/>
    <property type="match status" value="1"/>
</dbReference>
<evidence type="ECO:0000313" key="7">
    <source>
        <dbReference type="Proteomes" id="UP000017747"/>
    </source>
</evidence>
<dbReference type="InterPro" id="IPR000551">
    <property type="entry name" value="MerR-type_HTH_dom"/>
</dbReference>
<keyword evidence="3" id="KW-0238">DNA-binding</keyword>
<dbReference type="CDD" id="cd01109">
    <property type="entry name" value="HTH_YyaN"/>
    <property type="match status" value="1"/>
</dbReference>
<comment type="caution">
    <text evidence="6">The sequence shown here is derived from an EMBL/GenBank/DDBJ whole genome shotgun (WGS) entry which is preliminary data.</text>
</comment>
<dbReference type="SUPFAM" id="SSF46955">
    <property type="entry name" value="Putative DNA-binding domain"/>
    <property type="match status" value="1"/>
</dbReference>
<dbReference type="GO" id="GO:0003677">
    <property type="term" value="F:DNA binding"/>
    <property type="evidence" value="ECO:0007669"/>
    <property type="project" value="UniProtKB-KW"/>
</dbReference>
<dbReference type="PROSITE" id="PS50937">
    <property type="entry name" value="HTH_MERR_2"/>
    <property type="match status" value="1"/>
</dbReference>
<dbReference type="PANTHER" id="PTHR30204:SF69">
    <property type="entry name" value="MERR-FAMILY TRANSCRIPTIONAL REGULATOR"/>
    <property type="match status" value="1"/>
</dbReference>
<dbReference type="SMART" id="SM00422">
    <property type="entry name" value="HTH_MERR"/>
    <property type="match status" value="1"/>
</dbReference>
<dbReference type="Proteomes" id="UP000017747">
    <property type="component" value="Unassembled WGS sequence"/>
</dbReference>
<dbReference type="OrthoDB" id="6160at2"/>
<protein>
    <submittedName>
        <fullName evidence="6">Transcriptional regulator</fullName>
    </submittedName>
</protein>
<dbReference type="PANTHER" id="PTHR30204">
    <property type="entry name" value="REDOX-CYCLING DRUG-SENSING TRANSCRIPTIONAL ACTIVATOR SOXR"/>
    <property type="match status" value="1"/>
</dbReference>
<evidence type="ECO:0000256" key="3">
    <source>
        <dbReference type="ARBA" id="ARBA00023125"/>
    </source>
</evidence>
<gene>
    <name evidence="6" type="ORF">T472_0216080</name>
</gene>
<keyword evidence="1" id="KW-0678">Repressor</keyword>
<keyword evidence="2" id="KW-0805">Transcription regulation</keyword>
<evidence type="ECO:0000259" key="5">
    <source>
        <dbReference type="PROSITE" id="PS50937"/>
    </source>
</evidence>
<dbReference type="eggNOG" id="COG0789">
    <property type="taxonomic scope" value="Bacteria"/>
</dbReference>
<sequence length="132" mass="15692">MYTMKETSQRVKMTYEALKFYCNEGLVPNVKRDKNNHRIFDDRDVSWIEGLTCLRKCGMSISDMKVYMEHCMIGEESIPDRKAMLDIQRKILIDKIRELNESVEYIDSKQKFYDDVLEGRIKYFSNLISVVD</sequence>
<dbReference type="EMBL" id="AXUN02000203">
    <property type="protein sequence ID" value="ETA79675.1"/>
    <property type="molecule type" value="Genomic_DNA"/>
</dbReference>
<evidence type="ECO:0000256" key="2">
    <source>
        <dbReference type="ARBA" id="ARBA00023015"/>
    </source>
</evidence>
<dbReference type="GO" id="GO:0003700">
    <property type="term" value="F:DNA-binding transcription factor activity"/>
    <property type="evidence" value="ECO:0007669"/>
    <property type="project" value="InterPro"/>
</dbReference>
<keyword evidence="7" id="KW-1185">Reference proteome</keyword>